<evidence type="ECO:0000256" key="5">
    <source>
        <dbReference type="ARBA" id="ARBA00023004"/>
    </source>
</evidence>
<evidence type="ECO:0000313" key="10">
    <source>
        <dbReference type="Proteomes" id="UP000017819"/>
    </source>
</evidence>
<keyword evidence="10" id="KW-1185">Reference proteome</keyword>
<dbReference type="InterPro" id="IPR051684">
    <property type="entry name" value="Electron_Trans/Redox"/>
</dbReference>
<feature type="transmembrane region" description="Helical" evidence="7">
    <location>
        <begin position="173"/>
        <end position="193"/>
    </location>
</feature>
<dbReference type="PANTHER" id="PTHR30176:SF3">
    <property type="entry name" value="FERREDOXIN-TYPE PROTEIN NAPH"/>
    <property type="match status" value="1"/>
</dbReference>
<dbReference type="PROSITE" id="PS51379">
    <property type="entry name" value="4FE4S_FER_2"/>
    <property type="match status" value="1"/>
</dbReference>
<dbReference type="PATRIC" id="fig|631454.5.peg.3451"/>
<dbReference type="Pfam" id="PF12801">
    <property type="entry name" value="Fer4_5"/>
    <property type="match status" value="1"/>
</dbReference>
<keyword evidence="3" id="KW-0479">Metal-binding</keyword>
<dbReference type="Pfam" id="PF11614">
    <property type="entry name" value="FixG_C"/>
    <property type="match status" value="1"/>
</dbReference>
<dbReference type="EMBL" id="AWXZ01000039">
    <property type="protein sequence ID" value="ESR23423.1"/>
    <property type="molecule type" value="Genomic_DNA"/>
</dbReference>
<dbReference type="GO" id="GO:0005886">
    <property type="term" value="C:plasma membrane"/>
    <property type="evidence" value="ECO:0007669"/>
    <property type="project" value="TreeGrafter"/>
</dbReference>
<keyword evidence="2" id="KW-0004">4Fe-4S</keyword>
<dbReference type="Gene3D" id="2.60.40.10">
    <property type="entry name" value="Immunoglobulins"/>
    <property type="match status" value="1"/>
</dbReference>
<dbReference type="InterPro" id="IPR013783">
    <property type="entry name" value="Ig-like_fold"/>
</dbReference>
<evidence type="ECO:0000256" key="2">
    <source>
        <dbReference type="ARBA" id="ARBA00022485"/>
    </source>
</evidence>
<feature type="transmembrane region" description="Helical" evidence="7">
    <location>
        <begin position="12"/>
        <end position="31"/>
    </location>
</feature>
<feature type="transmembrane region" description="Helical" evidence="7">
    <location>
        <begin position="323"/>
        <end position="342"/>
    </location>
</feature>
<dbReference type="GO" id="GO:0051539">
    <property type="term" value="F:4 iron, 4 sulfur cluster binding"/>
    <property type="evidence" value="ECO:0007669"/>
    <property type="project" value="UniProtKB-KW"/>
</dbReference>
<organism evidence="9 10">
    <name type="scientific">Lutibaculum baratangense AMV1</name>
    <dbReference type="NCBI Taxonomy" id="631454"/>
    <lineage>
        <taxon>Bacteria</taxon>
        <taxon>Pseudomonadati</taxon>
        <taxon>Pseudomonadota</taxon>
        <taxon>Alphaproteobacteria</taxon>
        <taxon>Hyphomicrobiales</taxon>
        <taxon>Tepidamorphaceae</taxon>
        <taxon>Lutibaculum</taxon>
    </lineage>
</organism>
<dbReference type="PROSITE" id="PS00198">
    <property type="entry name" value="4FE4S_FER_1"/>
    <property type="match status" value="1"/>
</dbReference>
<accession>V4TAG6</accession>
<proteinExistence type="predicted"/>
<evidence type="ECO:0000256" key="1">
    <source>
        <dbReference type="ARBA" id="ARBA00022448"/>
    </source>
</evidence>
<gene>
    <name evidence="9" type="ORF">N177_3491</name>
</gene>
<evidence type="ECO:0000256" key="4">
    <source>
        <dbReference type="ARBA" id="ARBA00022982"/>
    </source>
</evidence>
<evidence type="ECO:0000313" key="9">
    <source>
        <dbReference type="EMBL" id="ESR23423.1"/>
    </source>
</evidence>
<evidence type="ECO:0000259" key="8">
    <source>
        <dbReference type="PROSITE" id="PS51379"/>
    </source>
</evidence>
<dbReference type="Gene3D" id="1.10.1060.10">
    <property type="entry name" value="Alpha-helical ferredoxin"/>
    <property type="match status" value="1"/>
</dbReference>
<keyword evidence="7" id="KW-0472">Membrane</keyword>
<keyword evidence="7" id="KW-0812">Transmembrane</keyword>
<evidence type="ECO:0000256" key="7">
    <source>
        <dbReference type="SAM" id="Phobius"/>
    </source>
</evidence>
<dbReference type="InterPro" id="IPR017900">
    <property type="entry name" value="4Fe4S_Fe_S_CS"/>
</dbReference>
<feature type="transmembrane region" description="Helical" evidence="7">
    <location>
        <begin position="65"/>
        <end position="86"/>
    </location>
</feature>
<comment type="caution">
    <text evidence="9">The sequence shown here is derived from an EMBL/GenBank/DDBJ whole genome shotgun (WGS) entry which is preliminary data.</text>
</comment>
<dbReference type="InterPro" id="IPR032879">
    <property type="entry name" value="FixG_C"/>
</dbReference>
<keyword evidence="7" id="KW-1133">Transmembrane helix</keyword>
<keyword evidence="1" id="KW-0813">Transport</keyword>
<keyword evidence="5" id="KW-0408">Iron</keyword>
<name>V4TAG6_9HYPH</name>
<keyword evidence="4" id="KW-0249">Electron transport</keyword>
<dbReference type="PANTHER" id="PTHR30176">
    <property type="entry name" value="FERREDOXIN-TYPE PROTEIN NAPH"/>
    <property type="match status" value="1"/>
</dbReference>
<dbReference type="SUPFAM" id="SSF54862">
    <property type="entry name" value="4Fe-4S ferredoxins"/>
    <property type="match status" value="1"/>
</dbReference>
<keyword evidence="6" id="KW-0411">Iron-sulfur</keyword>
<dbReference type="GO" id="GO:0046872">
    <property type="term" value="F:metal ion binding"/>
    <property type="evidence" value="ECO:0007669"/>
    <property type="project" value="UniProtKB-KW"/>
</dbReference>
<feature type="transmembrane region" description="Helical" evidence="7">
    <location>
        <begin position="139"/>
        <end position="157"/>
    </location>
</feature>
<reference evidence="9 10" key="1">
    <citation type="journal article" date="2014" name="Genome Announc.">
        <title>Draft Genome Sequence of Lutibaculum baratangense Strain AMV1T, Isolated from a Mud Volcano in Andamans, India.</title>
        <authorList>
            <person name="Singh A."/>
            <person name="Sreenivas A."/>
            <person name="Sathyanarayana Reddy G."/>
            <person name="Pinnaka A.K."/>
            <person name="Shivaji S."/>
        </authorList>
    </citation>
    <scope>NUCLEOTIDE SEQUENCE [LARGE SCALE GENOMIC DNA]</scope>
    <source>
        <strain evidence="9 10">AMV1</strain>
    </source>
</reference>
<feature type="domain" description="4Fe-4S ferredoxin-type" evidence="8">
    <location>
        <begin position="239"/>
        <end position="267"/>
    </location>
</feature>
<dbReference type="Proteomes" id="UP000017819">
    <property type="component" value="Unassembled WGS sequence"/>
</dbReference>
<dbReference type="InterPro" id="IPR017896">
    <property type="entry name" value="4Fe4S_Fe-S-bd"/>
</dbReference>
<evidence type="ECO:0000256" key="3">
    <source>
        <dbReference type="ARBA" id="ARBA00022723"/>
    </source>
</evidence>
<dbReference type="STRING" id="631454.N177_3491"/>
<dbReference type="Pfam" id="PF13746">
    <property type="entry name" value="Fer4_18"/>
    <property type="match status" value="1"/>
</dbReference>
<dbReference type="InterPro" id="IPR014116">
    <property type="entry name" value="Cyt_c_oxidase_cbb3_FixG"/>
</dbReference>
<protein>
    <submittedName>
        <fullName evidence="9">Type cbb3 cytochrome oxidase biogenesis protein CcoG, involved in Cu oxidation</fullName>
    </submittedName>
</protein>
<dbReference type="AlphaFoldDB" id="V4TAG6"/>
<dbReference type="InterPro" id="IPR009051">
    <property type="entry name" value="Helical_ferredxn"/>
</dbReference>
<evidence type="ECO:0000256" key="6">
    <source>
        <dbReference type="ARBA" id="ARBA00023014"/>
    </source>
</evidence>
<dbReference type="NCBIfam" id="TIGR02745">
    <property type="entry name" value="ccoG_rdxA_fixG"/>
    <property type="match status" value="1"/>
</dbReference>
<sequence>MVPASVEGRFRRIKWHVLTICLLVYYAVPFLRWDRGPGQPLQAVLFDVERVRFYLFGIEIWPQELYYLTLLLVLATVVLVLMNALAGRIWCGFACPQTVWSDLFMLVERWIEGDRRERLRKMYEPKTPRRIAEIGLKHIAWLLIASATGGAFILYFADAPTLLVEVFTGEASTAAYAVILSLTFTTYALAGFAREKVCTFMCPWPRLQGAIWDPEALTVNYRDHRGEERMSVKKAKAAREAGLPAGDCVDCAACVNVCPMGIDIREGPSIACINCGLCVDACDDTMGKIGRERGLIDYESWTNIERGRRSEPRRRVRLVRPKTMALATAALVLLAVPGLSLGTRATMAMSVSHVRNPSAVLLSNGDIRNAYEVRLVNKSGEARTVHLSSPEGTVLEVPGYAAVEDETVPLELGADASQKVRVLVTASESSEGEIAFTLSDTTTGETVRETNLFHRPR</sequence>
<dbReference type="eggNOG" id="COG0348">
    <property type="taxonomic scope" value="Bacteria"/>
</dbReference>